<organism evidence="2 3">
    <name type="scientific">Hydrogenophaga laconesensis</name>
    <dbReference type="NCBI Taxonomy" id="1805971"/>
    <lineage>
        <taxon>Bacteria</taxon>
        <taxon>Pseudomonadati</taxon>
        <taxon>Pseudomonadota</taxon>
        <taxon>Betaproteobacteria</taxon>
        <taxon>Burkholderiales</taxon>
        <taxon>Comamonadaceae</taxon>
        <taxon>Hydrogenophaga</taxon>
    </lineage>
</organism>
<reference evidence="2 3" key="1">
    <citation type="submission" date="2023-07" db="EMBL/GenBank/DDBJ databases">
        <title>Sorghum-associated microbial communities from plants grown in Nebraska, USA.</title>
        <authorList>
            <person name="Schachtman D."/>
        </authorList>
    </citation>
    <scope>NUCLEOTIDE SEQUENCE [LARGE SCALE GENOMIC DNA]</scope>
    <source>
        <strain evidence="2 3">BE240</strain>
    </source>
</reference>
<keyword evidence="1" id="KW-1133">Transmembrane helix</keyword>
<comment type="caution">
    <text evidence="2">The sequence shown here is derived from an EMBL/GenBank/DDBJ whole genome shotgun (WGS) entry which is preliminary data.</text>
</comment>
<dbReference type="RefSeq" id="WP_204731724.1">
    <property type="nucleotide sequence ID" value="NZ_JAVDWE010000001.1"/>
</dbReference>
<evidence type="ECO:0000256" key="1">
    <source>
        <dbReference type="SAM" id="Phobius"/>
    </source>
</evidence>
<evidence type="ECO:0000313" key="3">
    <source>
        <dbReference type="Proteomes" id="UP001265550"/>
    </source>
</evidence>
<dbReference type="PROSITE" id="PS00409">
    <property type="entry name" value="PROKAR_NTER_METHYL"/>
    <property type="match status" value="1"/>
</dbReference>
<proteinExistence type="predicted"/>
<keyword evidence="3" id="KW-1185">Reference proteome</keyword>
<keyword evidence="1" id="KW-0812">Transmembrane</keyword>
<accession>A0ABU1V5J4</accession>
<protein>
    <submittedName>
        <fullName evidence="2">Type IV pilus assembly protein PilW</fullName>
    </submittedName>
</protein>
<feature type="transmembrane region" description="Helical" evidence="1">
    <location>
        <begin position="21"/>
        <end position="48"/>
    </location>
</feature>
<gene>
    <name evidence="2" type="ORF">J2X09_000447</name>
</gene>
<dbReference type="Proteomes" id="UP001265550">
    <property type="component" value="Unassembled WGS sequence"/>
</dbReference>
<dbReference type="InterPro" id="IPR012902">
    <property type="entry name" value="N_methyl_site"/>
</dbReference>
<dbReference type="Pfam" id="PF07963">
    <property type="entry name" value="N_methyl"/>
    <property type="match status" value="1"/>
</dbReference>
<name>A0ABU1V5J4_9BURK</name>
<dbReference type="NCBIfam" id="TIGR02532">
    <property type="entry name" value="IV_pilin_GFxxxE"/>
    <property type="match status" value="1"/>
</dbReference>
<evidence type="ECO:0000313" key="2">
    <source>
        <dbReference type="EMBL" id="MDR7092724.1"/>
    </source>
</evidence>
<dbReference type="EMBL" id="JAVDWE010000001">
    <property type="protein sequence ID" value="MDR7092724.1"/>
    <property type="molecule type" value="Genomic_DNA"/>
</dbReference>
<keyword evidence="1" id="KW-0472">Membrane</keyword>
<sequence length="361" mass="38837">MPHSTTHRLSRRSHRSKPLRQRGLTLVELLVAMTLGLILIGGVLSVVVTTRQTLRVNENLARLQEGARFSFEIMAREIREAGLVPCGTRLTANVLRTTGSPNVTWWANTDAGMLRGYDDTQDSADIVAIGTSPTDRVTGTDAIVMLRPAGDELSFRQITSHDAGTTSFAFSSPTTFTNSDVALVCDGRSSALFQIRTVTSTPSTVQYGGAPLNCSTALGSVQAQCATPVAKTFDPDATIARWDPAFWYVGINGQGGRSLFRARMGLDAGGQLVTLREEMSPGVDNLQIDYLTRNRDTGNVLGTAWVPASHANFNAGWTSTTAEVVAARLTLSLNTAEAVGSDGQRIQRQLIVVASLRNRDL</sequence>